<dbReference type="EMBL" id="JABGBW010000010">
    <property type="protein sequence ID" value="MBC2576689.1"/>
    <property type="molecule type" value="Genomic_DNA"/>
</dbReference>
<keyword evidence="12" id="KW-0762">Sugar transport</keyword>
<dbReference type="InterPro" id="IPR016152">
    <property type="entry name" value="PTrfase/Anion_transptr"/>
</dbReference>
<feature type="domain" description="PTS EIIA type-2" evidence="11">
    <location>
        <begin position="3"/>
        <end position="145"/>
    </location>
</feature>
<accession>A0ABR6TMP6</accession>
<dbReference type="PANTHER" id="PTHR36203:SF1">
    <property type="entry name" value="ASCORBATE-SPECIFIC PTS SYSTEM EIIA COMPONENT"/>
    <property type="match status" value="1"/>
</dbReference>
<dbReference type="SUPFAM" id="SSF55804">
    <property type="entry name" value="Phoshotransferase/anion transport protein"/>
    <property type="match status" value="1"/>
</dbReference>
<protein>
    <recommendedName>
        <fullName evidence="9">Ascorbate-specific PTS system EIIA component</fullName>
    </recommendedName>
    <alternativeName>
        <fullName evidence="10">Ascorbate-specific phosphotransferase enzyme IIA component</fullName>
    </alternativeName>
</protein>
<evidence type="ECO:0000256" key="9">
    <source>
        <dbReference type="ARBA" id="ARBA00041175"/>
    </source>
</evidence>
<dbReference type="Proteomes" id="UP000713904">
    <property type="component" value="Unassembled WGS sequence"/>
</dbReference>
<keyword evidence="4" id="KW-0597">Phosphoprotein</keyword>
<sequence>MTDIFLEENIQITDEILGWREAIRKCAQPLLEGKYIEEKYIDSMIKVAEEMGPFFDFGKNIAVPHSRPENGVNKKGVSLLKVNKPVKLLDLEDHPIDIFIVLAAEDNTSHLNILSVLANTLVEDSKVEKLKKSTTKEEIIDIFKS</sequence>
<dbReference type="PROSITE" id="PS51094">
    <property type="entry name" value="PTS_EIIA_TYPE_2"/>
    <property type="match status" value="1"/>
</dbReference>
<name>A0ABR6TMP6_9FIRM</name>
<dbReference type="InterPro" id="IPR002178">
    <property type="entry name" value="PTS_EIIA_type-2_dom"/>
</dbReference>
<keyword evidence="3" id="KW-0963">Cytoplasm</keyword>
<comment type="caution">
    <text evidence="12">The sequence shown here is derived from an EMBL/GenBank/DDBJ whole genome shotgun (WGS) entry which is preliminary data.</text>
</comment>
<evidence type="ECO:0000313" key="13">
    <source>
        <dbReference type="Proteomes" id="UP000713904"/>
    </source>
</evidence>
<organism evidence="12 13">
    <name type="scientific">Peptostreptococcus canis</name>
    <dbReference type="NCBI Taxonomy" id="1159213"/>
    <lineage>
        <taxon>Bacteria</taxon>
        <taxon>Bacillati</taxon>
        <taxon>Bacillota</taxon>
        <taxon>Clostridia</taxon>
        <taxon>Peptostreptococcales</taxon>
        <taxon>Peptostreptococcaceae</taxon>
        <taxon>Peptostreptococcus</taxon>
    </lineage>
</organism>
<evidence type="ECO:0000256" key="1">
    <source>
        <dbReference type="ARBA" id="ARBA00004496"/>
    </source>
</evidence>
<evidence type="ECO:0000256" key="4">
    <source>
        <dbReference type="ARBA" id="ARBA00022553"/>
    </source>
</evidence>
<gene>
    <name evidence="12" type="ORF">HLB29_08360</name>
</gene>
<evidence type="ECO:0000256" key="8">
    <source>
        <dbReference type="ARBA" id="ARBA00037387"/>
    </source>
</evidence>
<evidence type="ECO:0000259" key="11">
    <source>
        <dbReference type="PROSITE" id="PS51094"/>
    </source>
</evidence>
<comment type="function">
    <text evidence="8">The phosphoenolpyruvate-dependent sugar phosphotransferase system (sugar PTS), a major carbohydrate active transport system, catalyzes the phosphorylation of incoming sugar substrates concomitantly with their translocation across the cell membrane. The enzyme II UlaABC PTS system is involved in ascorbate transport.</text>
</comment>
<comment type="subcellular location">
    <subcellularLocation>
        <location evidence="1">Cytoplasm</location>
    </subcellularLocation>
</comment>
<keyword evidence="5" id="KW-0808">Transferase</keyword>
<evidence type="ECO:0000256" key="7">
    <source>
        <dbReference type="ARBA" id="ARBA00022777"/>
    </source>
</evidence>
<dbReference type="CDD" id="cd00211">
    <property type="entry name" value="PTS_IIA_fru"/>
    <property type="match status" value="1"/>
</dbReference>
<evidence type="ECO:0000256" key="6">
    <source>
        <dbReference type="ARBA" id="ARBA00022683"/>
    </source>
</evidence>
<keyword evidence="7" id="KW-0418">Kinase</keyword>
<proteinExistence type="predicted"/>
<dbReference type="Gene3D" id="3.40.930.10">
    <property type="entry name" value="Mannitol-specific EII, Chain A"/>
    <property type="match status" value="1"/>
</dbReference>
<evidence type="ECO:0000256" key="2">
    <source>
        <dbReference type="ARBA" id="ARBA00022448"/>
    </source>
</evidence>
<keyword evidence="13" id="KW-1185">Reference proteome</keyword>
<evidence type="ECO:0000256" key="5">
    <source>
        <dbReference type="ARBA" id="ARBA00022679"/>
    </source>
</evidence>
<evidence type="ECO:0000256" key="10">
    <source>
        <dbReference type="ARBA" id="ARBA00042072"/>
    </source>
</evidence>
<evidence type="ECO:0000256" key="3">
    <source>
        <dbReference type="ARBA" id="ARBA00022490"/>
    </source>
</evidence>
<dbReference type="RefSeq" id="WP_185624708.1">
    <property type="nucleotide sequence ID" value="NZ_JABGBW010000010.1"/>
</dbReference>
<reference evidence="12 13" key="1">
    <citation type="submission" date="2020-05" db="EMBL/GenBank/DDBJ databases">
        <title>Draft genome of xy-202 and genomic insight in genome of the genus Peptostreptococcus.</title>
        <authorList>
            <person name="Zhang Z."/>
        </authorList>
    </citation>
    <scope>NUCLEOTIDE SEQUENCE [LARGE SCALE GENOMIC DNA]</scope>
    <source>
        <strain evidence="12 13">DSM 27025</strain>
    </source>
</reference>
<dbReference type="InterPro" id="IPR051351">
    <property type="entry name" value="Ascorbate-PTS_EIIA_comp"/>
</dbReference>
<keyword evidence="2" id="KW-0813">Transport</keyword>
<keyword evidence="6" id="KW-0598">Phosphotransferase system</keyword>
<evidence type="ECO:0000313" key="12">
    <source>
        <dbReference type="EMBL" id="MBC2576689.1"/>
    </source>
</evidence>
<dbReference type="PANTHER" id="PTHR36203">
    <property type="entry name" value="ASCORBATE-SPECIFIC PTS SYSTEM EIIA COMPONENT"/>
    <property type="match status" value="1"/>
</dbReference>
<dbReference type="Pfam" id="PF00359">
    <property type="entry name" value="PTS_EIIA_2"/>
    <property type="match status" value="1"/>
</dbReference>